<protein>
    <submittedName>
        <fullName evidence="2">Uncharacterized protein</fullName>
    </submittedName>
</protein>
<organism evidence="2">
    <name type="scientific">Arundo donax</name>
    <name type="common">Giant reed</name>
    <name type="synonym">Donax arundinaceus</name>
    <dbReference type="NCBI Taxonomy" id="35708"/>
    <lineage>
        <taxon>Eukaryota</taxon>
        <taxon>Viridiplantae</taxon>
        <taxon>Streptophyta</taxon>
        <taxon>Embryophyta</taxon>
        <taxon>Tracheophyta</taxon>
        <taxon>Spermatophyta</taxon>
        <taxon>Magnoliopsida</taxon>
        <taxon>Liliopsida</taxon>
        <taxon>Poales</taxon>
        <taxon>Poaceae</taxon>
        <taxon>PACMAD clade</taxon>
        <taxon>Arundinoideae</taxon>
        <taxon>Arundineae</taxon>
        <taxon>Arundo</taxon>
    </lineage>
</organism>
<evidence type="ECO:0000313" key="2">
    <source>
        <dbReference type="EMBL" id="JAD73096.1"/>
    </source>
</evidence>
<reference evidence="2" key="2">
    <citation type="journal article" date="2015" name="Data Brief">
        <title>Shoot transcriptome of the giant reed, Arundo donax.</title>
        <authorList>
            <person name="Barrero R.A."/>
            <person name="Guerrero F.D."/>
            <person name="Moolhuijzen P."/>
            <person name="Goolsby J.A."/>
            <person name="Tidwell J."/>
            <person name="Bellgard S.E."/>
            <person name="Bellgard M.I."/>
        </authorList>
    </citation>
    <scope>NUCLEOTIDE SEQUENCE</scope>
    <source>
        <tissue evidence="2">Shoot tissue taken approximately 20 cm above the soil surface</tissue>
    </source>
</reference>
<reference evidence="2" key="1">
    <citation type="submission" date="2014-09" db="EMBL/GenBank/DDBJ databases">
        <authorList>
            <person name="Magalhaes I.L.F."/>
            <person name="Oliveira U."/>
            <person name="Santos F.R."/>
            <person name="Vidigal T.H.D.A."/>
            <person name="Brescovit A.D."/>
            <person name="Santos A.J."/>
        </authorList>
    </citation>
    <scope>NUCLEOTIDE SEQUENCE</scope>
    <source>
        <tissue evidence="2">Shoot tissue taken approximately 20 cm above the soil surface</tissue>
    </source>
</reference>
<evidence type="ECO:0000256" key="1">
    <source>
        <dbReference type="SAM" id="MobiDB-lite"/>
    </source>
</evidence>
<feature type="region of interest" description="Disordered" evidence="1">
    <location>
        <begin position="1"/>
        <end position="49"/>
    </location>
</feature>
<dbReference type="EMBL" id="GBRH01224799">
    <property type="protein sequence ID" value="JAD73096.1"/>
    <property type="molecule type" value="Transcribed_RNA"/>
</dbReference>
<dbReference type="AlphaFoldDB" id="A0A0A9CC36"/>
<proteinExistence type="predicted"/>
<sequence length="49" mass="4760">MGGTGGRVAGACRAAGTRDDARGVGRRASSCCRQLPSGRHTRAMGGGGG</sequence>
<name>A0A0A9CC36_ARUDO</name>
<accession>A0A0A9CC36</accession>